<evidence type="ECO:0000256" key="1">
    <source>
        <dbReference type="SAM" id="SignalP"/>
    </source>
</evidence>
<gene>
    <name evidence="2" type="ORF">LAL4801_00785</name>
</gene>
<feature type="chain" id="PRO_5005807241" evidence="1">
    <location>
        <begin position="20"/>
        <end position="144"/>
    </location>
</feature>
<dbReference type="RefSeq" id="WP_055654377.1">
    <property type="nucleotide sequence ID" value="NZ_CXST01000001.1"/>
</dbReference>
<evidence type="ECO:0000313" key="3">
    <source>
        <dbReference type="Proteomes" id="UP000048926"/>
    </source>
</evidence>
<sequence length="144" mass="16282">MKRALAFFAALTAAGTTFAGVAHAQSDFYIRSQYSNGTFTGFHEILTKPKEGYYQAQYCDRTFWVSSNTVIWTEEEAAAGRNLVVEENAGSSRTPVCTDYTSFATLESLGLKKKEIEQIRRQAEPLDMQSSRIRIIRDAFKQFK</sequence>
<proteinExistence type="predicted"/>
<name>A0A0M6XZB5_9HYPH</name>
<accession>A0A0M6XZB5</accession>
<dbReference type="EMBL" id="CXST01000001">
    <property type="protein sequence ID" value="CTQ42358.1"/>
    <property type="molecule type" value="Genomic_DNA"/>
</dbReference>
<organism evidence="2 3">
    <name type="scientific">Roseibium aggregatum</name>
    <dbReference type="NCBI Taxonomy" id="187304"/>
    <lineage>
        <taxon>Bacteria</taxon>
        <taxon>Pseudomonadati</taxon>
        <taxon>Pseudomonadota</taxon>
        <taxon>Alphaproteobacteria</taxon>
        <taxon>Hyphomicrobiales</taxon>
        <taxon>Stappiaceae</taxon>
        <taxon>Roseibium</taxon>
    </lineage>
</organism>
<keyword evidence="1" id="KW-0732">Signal</keyword>
<reference evidence="3" key="1">
    <citation type="submission" date="2015-07" db="EMBL/GenBank/DDBJ databases">
        <authorList>
            <person name="Rodrigo-Torres Lidia"/>
            <person name="Arahal R.David."/>
        </authorList>
    </citation>
    <scope>NUCLEOTIDE SEQUENCE [LARGE SCALE GENOMIC DNA]</scope>
    <source>
        <strain evidence="3">CECT 4801</strain>
    </source>
</reference>
<dbReference type="OrthoDB" id="7678491at2"/>
<evidence type="ECO:0000313" key="2">
    <source>
        <dbReference type="EMBL" id="CTQ42358.1"/>
    </source>
</evidence>
<feature type="signal peptide" evidence="1">
    <location>
        <begin position="1"/>
        <end position="19"/>
    </location>
</feature>
<keyword evidence="3" id="KW-1185">Reference proteome</keyword>
<dbReference type="Proteomes" id="UP000048926">
    <property type="component" value="Unassembled WGS sequence"/>
</dbReference>
<dbReference type="AlphaFoldDB" id="A0A0M6XZB5"/>
<protein>
    <submittedName>
        <fullName evidence="2">Uncharacterized protein</fullName>
    </submittedName>
</protein>